<evidence type="ECO:0000313" key="1">
    <source>
        <dbReference type="EMBL" id="MPC97134.1"/>
    </source>
</evidence>
<sequence>MIFVFPSSQSRRCFLAPPVPEVGAAMLSVSGVPVGPRSLLNATSHNKPLETVLYFACHGCEGRRGTDTSAGILKHFHPHPDYCRKTV</sequence>
<name>A0A5B7JXR7_PORTR</name>
<gene>
    <name evidence="1" type="ORF">E2C01_092428</name>
</gene>
<dbReference type="Proteomes" id="UP000324222">
    <property type="component" value="Unassembled WGS sequence"/>
</dbReference>
<reference evidence="1 2" key="1">
    <citation type="submission" date="2019-05" db="EMBL/GenBank/DDBJ databases">
        <title>Another draft genome of Portunus trituberculatus and its Hox gene families provides insights of decapod evolution.</title>
        <authorList>
            <person name="Jeong J.-H."/>
            <person name="Song I."/>
            <person name="Kim S."/>
            <person name="Choi T."/>
            <person name="Kim D."/>
            <person name="Ryu S."/>
            <person name="Kim W."/>
        </authorList>
    </citation>
    <scope>NUCLEOTIDE SEQUENCE [LARGE SCALE GENOMIC DNA]</scope>
    <source>
        <tissue evidence="1">Muscle</tissue>
    </source>
</reference>
<dbReference type="EMBL" id="VSRR010108743">
    <property type="protein sequence ID" value="MPC97134.1"/>
    <property type="molecule type" value="Genomic_DNA"/>
</dbReference>
<proteinExistence type="predicted"/>
<evidence type="ECO:0000313" key="2">
    <source>
        <dbReference type="Proteomes" id="UP000324222"/>
    </source>
</evidence>
<comment type="caution">
    <text evidence="1">The sequence shown here is derived from an EMBL/GenBank/DDBJ whole genome shotgun (WGS) entry which is preliminary data.</text>
</comment>
<dbReference type="AlphaFoldDB" id="A0A5B7JXR7"/>
<organism evidence="1 2">
    <name type="scientific">Portunus trituberculatus</name>
    <name type="common">Swimming crab</name>
    <name type="synonym">Neptunus trituberculatus</name>
    <dbReference type="NCBI Taxonomy" id="210409"/>
    <lineage>
        <taxon>Eukaryota</taxon>
        <taxon>Metazoa</taxon>
        <taxon>Ecdysozoa</taxon>
        <taxon>Arthropoda</taxon>
        <taxon>Crustacea</taxon>
        <taxon>Multicrustacea</taxon>
        <taxon>Malacostraca</taxon>
        <taxon>Eumalacostraca</taxon>
        <taxon>Eucarida</taxon>
        <taxon>Decapoda</taxon>
        <taxon>Pleocyemata</taxon>
        <taxon>Brachyura</taxon>
        <taxon>Eubrachyura</taxon>
        <taxon>Portunoidea</taxon>
        <taxon>Portunidae</taxon>
        <taxon>Portuninae</taxon>
        <taxon>Portunus</taxon>
    </lineage>
</organism>
<accession>A0A5B7JXR7</accession>
<protein>
    <submittedName>
        <fullName evidence="1">Uncharacterized protein</fullName>
    </submittedName>
</protein>
<keyword evidence="2" id="KW-1185">Reference proteome</keyword>